<feature type="compositionally biased region" description="Polar residues" evidence="1">
    <location>
        <begin position="242"/>
        <end position="253"/>
    </location>
</feature>
<accession>A0A2S5BDM5</accession>
<feature type="region of interest" description="Disordered" evidence="1">
    <location>
        <begin position="1"/>
        <end position="228"/>
    </location>
</feature>
<gene>
    <name evidence="2" type="ORF">BMF94_2145</name>
</gene>
<comment type="caution">
    <text evidence="2">The sequence shown here is derived from an EMBL/GenBank/DDBJ whole genome shotgun (WGS) entry which is preliminary data.</text>
</comment>
<feature type="region of interest" description="Disordered" evidence="1">
    <location>
        <begin position="352"/>
        <end position="409"/>
    </location>
</feature>
<name>A0A2S5BDM5_9BASI</name>
<dbReference type="AlphaFoldDB" id="A0A2S5BDM5"/>
<proteinExistence type="predicted"/>
<feature type="compositionally biased region" description="Low complexity" evidence="1">
    <location>
        <begin position="58"/>
        <end position="71"/>
    </location>
</feature>
<organism evidence="2 3">
    <name type="scientific">Rhodotorula taiwanensis</name>
    <dbReference type="NCBI Taxonomy" id="741276"/>
    <lineage>
        <taxon>Eukaryota</taxon>
        <taxon>Fungi</taxon>
        <taxon>Dikarya</taxon>
        <taxon>Basidiomycota</taxon>
        <taxon>Pucciniomycotina</taxon>
        <taxon>Microbotryomycetes</taxon>
        <taxon>Sporidiobolales</taxon>
        <taxon>Sporidiobolaceae</taxon>
        <taxon>Rhodotorula</taxon>
    </lineage>
</organism>
<reference evidence="2 3" key="1">
    <citation type="journal article" date="2018" name="Front. Microbiol.">
        <title>Prospects for Fungal Bioremediation of Acidic Radioactive Waste Sites: Characterization and Genome Sequence of Rhodotorula taiwanensis MD1149.</title>
        <authorList>
            <person name="Tkavc R."/>
            <person name="Matrosova V.Y."/>
            <person name="Grichenko O.E."/>
            <person name="Gostincar C."/>
            <person name="Volpe R.P."/>
            <person name="Klimenkova P."/>
            <person name="Gaidamakova E.K."/>
            <person name="Zhou C.E."/>
            <person name="Stewart B.J."/>
            <person name="Lyman M.G."/>
            <person name="Malfatti S.A."/>
            <person name="Rubinfeld B."/>
            <person name="Courtot M."/>
            <person name="Singh J."/>
            <person name="Dalgard C.L."/>
            <person name="Hamilton T."/>
            <person name="Frey K.G."/>
            <person name="Gunde-Cimerman N."/>
            <person name="Dugan L."/>
            <person name="Daly M.J."/>
        </authorList>
    </citation>
    <scope>NUCLEOTIDE SEQUENCE [LARGE SCALE GENOMIC DNA]</scope>
    <source>
        <strain evidence="2 3">MD1149</strain>
    </source>
</reference>
<feature type="compositionally biased region" description="Polar residues" evidence="1">
    <location>
        <begin position="278"/>
        <end position="288"/>
    </location>
</feature>
<dbReference type="Pfam" id="PF15365">
    <property type="entry name" value="PNRC"/>
    <property type="match status" value="1"/>
</dbReference>
<feature type="compositionally biased region" description="Low complexity" evidence="1">
    <location>
        <begin position="1"/>
        <end position="23"/>
    </location>
</feature>
<evidence type="ECO:0000313" key="3">
    <source>
        <dbReference type="Proteomes" id="UP000237144"/>
    </source>
</evidence>
<protein>
    <submittedName>
        <fullName evidence="2">Uncharacterized protein</fullName>
    </submittedName>
</protein>
<feature type="compositionally biased region" description="Basic and acidic residues" evidence="1">
    <location>
        <begin position="109"/>
        <end position="120"/>
    </location>
</feature>
<evidence type="ECO:0000313" key="2">
    <source>
        <dbReference type="EMBL" id="POY74872.1"/>
    </source>
</evidence>
<evidence type="ECO:0000256" key="1">
    <source>
        <dbReference type="SAM" id="MobiDB-lite"/>
    </source>
</evidence>
<dbReference type="GO" id="GO:0016071">
    <property type="term" value="P:mRNA metabolic process"/>
    <property type="evidence" value="ECO:0007669"/>
    <property type="project" value="UniProtKB-ARBA"/>
</dbReference>
<feature type="compositionally biased region" description="Low complexity" evidence="1">
    <location>
        <begin position="208"/>
        <end position="222"/>
    </location>
</feature>
<feature type="region of interest" description="Disordered" evidence="1">
    <location>
        <begin position="240"/>
        <end position="288"/>
    </location>
</feature>
<keyword evidence="3" id="KW-1185">Reference proteome</keyword>
<sequence length="424" mass="45550">MPRSSASPLARPSPSSAAAATPRHQQPASPSRQPRARMTAHSSVPGIINLPQPKAFHQHQSSSRSTSPARTPFRHSSHPPQPEPTQQDKPADVVAGSRTTQVKRRNREKRGDSPLKHVADQAEPSPGYPPVADAILANDLAGTESPSKPARKRRGGRAARQPSPPMPPTADAHLMAPPLPAHSRSLPNLDARTTYTSLPVEDEWDMPASASAAGGAARGNADAPKESLSWQQELLRNGSVGLHSSSQPSRHGNSGSPISRPRSRGHVAKDQQRKQRPALTTSHSESFVASSSTLNWQQELLLRTDEVQLVQQVTVTAGPNATPARQRRNQIKDSITFGLANLDLAETAFDDSIGSPVAPASSRRQQKRTSHTPQVVVDDQLVATPTKSVEPRYAGPTFHNSPAPSALPMPSFMLRRQAETVAIH</sequence>
<dbReference type="OrthoDB" id="2142961at2759"/>
<dbReference type="Proteomes" id="UP000237144">
    <property type="component" value="Unassembled WGS sequence"/>
</dbReference>
<dbReference type="InterPro" id="IPR028322">
    <property type="entry name" value="PNRC-like_rgn"/>
</dbReference>
<dbReference type="EMBL" id="PJQD01000021">
    <property type="protein sequence ID" value="POY74872.1"/>
    <property type="molecule type" value="Genomic_DNA"/>
</dbReference>